<keyword evidence="1" id="KW-0812">Transmembrane</keyword>
<feature type="transmembrane region" description="Helical" evidence="1">
    <location>
        <begin position="384"/>
        <end position="407"/>
    </location>
</feature>
<keyword evidence="1" id="KW-0472">Membrane</keyword>
<dbReference type="PRINTS" id="PR00702">
    <property type="entry name" value="ACRIFLAVINRP"/>
</dbReference>
<proteinExistence type="predicted"/>
<evidence type="ECO:0000256" key="1">
    <source>
        <dbReference type="SAM" id="Phobius"/>
    </source>
</evidence>
<feature type="transmembrane region" description="Helical" evidence="1">
    <location>
        <begin position="524"/>
        <end position="547"/>
    </location>
</feature>
<dbReference type="SUPFAM" id="SSF82714">
    <property type="entry name" value="Multidrug efflux transporter AcrB TolC docking domain, DN and DC subdomains"/>
    <property type="match status" value="2"/>
</dbReference>
<feature type="transmembrane region" description="Helical" evidence="1">
    <location>
        <begin position="908"/>
        <end position="931"/>
    </location>
</feature>
<dbReference type="Gene3D" id="3.30.70.1320">
    <property type="entry name" value="Multidrug efflux transporter AcrB pore domain like"/>
    <property type="match status" value="1"/>
</dbReference>
<feature type="transmembrane region" description="Helical" evidence="1">
    <location>
        <begin position="428"/>
        <end position="448"/>
    </location>
</feature>
<keyword evidence="3" id="KW-1185">Reference proteome</keyword>
<reference evidence="2 3" key="1">
    <citation type="submission" date="2024-05" db="EMBL/GenBank/DDBJ databases">
        <authorList>
            <person name="Park S."/>
        </authorList>
    </citation>
    <scope>NUCLEOTIDE SEQUENCE [LARGE SCALE GENOMIC DNA]</scope>
    <source>
        <strain evidence="2 3">DGU5</strain>
    </source>
</reference>
<feature type="transmembrane region" description="Helical" evidence="1">
    <location>
        <begin position="460"/>
        <end position="483"/>
    </location>
</feature>
<dbReference type="InterPro" id="IPR001036">
    <property type="entry name" value="Acrflvin-R"/>
</dbReference>
<dbReference type="EMBL" id="JBDLBR010000004">
    <property type="protein sequence ID" value="MEN7538220.1"/>
    <property type="molecule type" value="Genomic_DNA"/>
</dbReference>
<feature type="transmembrane region" description="Helical" evidence="1">
    <location>
        <begin position="952"/>
        <end position="973"/>
    </location>
</feature>
<evidence type="ECO:0000313" key="3">
    <source>
        <dbReference type="Proteomes" id="UP001484535"/>
    </source>
</evidence>
<dbReference type="Gene3D" id="3.30.70.1430">
    <property type="entry name" value="Multidrug efflux transporter AcrB pore domain"/>
    <property type="match status" value="2"/>
</dbReference>
<name>A0ABV0D2S4_9SPHN</name>
<dbReference type="Proteomes" id="UP001484535">
    <property type="component" value="Unassembled WGS sequence"/>
</dbReference>
<feature type="transmembrane region" description="Helical" evidence="1">
    <location>
        <begin position="880"/>
        <end position="902"/>
    </location>
</feature>
<dbReference type="PANTHER" id="PTHR32063">
    <property type="match status" value="1"/>
</dbReference>
<dbReference type="InterPro" id="IPR027463">
    <property type="entry name" value="AcrB_DN_DC_subdom"/>
</dbReference>
<dbReference type="PANTHER" id="PTHR32063:SF18">
    <property type="entry name" value="CATION EFFLUX SYSTEM PROTEIN"/>
    <property type="match status" value="1"/>
</dbReference>
<dbReference type="Pfam" id="PF00873">
    <property type="entry name" value="ACR_tran"/>
    <property type="match status" value="1"/>
</dbReference>
<protein>
    <submittedName>
        <fullName evidence="2">Efflux RND transporter permease subunit</fullName>
    </submittedName>
</protein>
<keyword evidence="1" id="KW-1133">Transmembrane helix</keyword>
<dbReference type="RefSeq" id="WP_346785670.1">
    <property type="nucleotide sequence ID" value="NZ_JBDLBR010000004.1"/>
</dbReference>
<dbReference type="SUPFAM" id="SSF82866">
    <property type="entry name" value="Multidrug efflux transporter AcrB transmembrane domain"/>
    <property type="match status" value="2"/>
</dbReference>
<dbReference type="Gene3D" id="3.30.70.1440">
    <property type="entry name" value="Multidrug efflux transporter AcrB pore domain"/>
    <property type="match status" value="1"/>
</dbReference>
<organism evidence="2 3">
    <name type="scientific">Aurantiacibacter flavus</name>
    <dbReference type="NCBI Taxonomy" id="3145232"/>
    <lineage>
        <taxon>Bacteria</taxon>
        <taxon>Pseudomonadati</taxon>
        <taxon>Pseudomonadota</taxon>
        <taxon>Alphaproteobacteria</taxon>
        <taxon>Sphingomonadales</taxon>
        <taxon>Erythrobacteraceae</taxon>
        <taxon>Aurantiacibacter</taxon>
    </lineage>
</organism>
<evidence type="ECO:0000313" key="2">
    <source>
        <dbReference type="EMBL" id="MEN7538220.1"/>
    </source>
</evidence>
<feature type="transmembrane region" description="Helical" evidence="1">
    <location>
        <begin position="979"/>
        <end position="1008"/>
    </location>
</feature>
<accession>A0ABV0D2S4</accession>
<feature type="transmembrane region" description="Helical" evidence="1">
    <location>
        <begin position="358"/>
        <end position="378"/>
    </location>
</feature>
<feature type="transmembrane region" description="Helical" evidence="1">
    <location>
        <begin position="337"/>
        <end position="353"/>
    </location>
</feature>
<sequence length="1016" mass="109297">MFNPATFFIRRSQFTVVLIGLGVLLGLSALQTIPRSEDPQFPVPSMSVRVALPGATPEEIEQLVAKPVEEAVYGLDDIKEVRSTSSDGVASIAVKFDWSSDPDRKYDEVVREVNSLREELPSGVTRLEVTRSRTSETSIFEVALVSEHLTMRRLEKLANRLSEDIGRINGIREARYWGAPQSELRVSLDFAKLATLRIPATAVSDALRRAGDETPVGAVNAGVRRFVVREGGAFNSVEEVEAVPVYSHDGAVVRVGDIADVAWHTVEPEHVTRFKGKRALLLTANAKEGVDIASVTAATKGRLAEFEKRLPAGVKLELAFFQEDNVQHRLSGLTRDFLLAFAIVSLTLLPLGLRAAGVVMVAIPLSLLLGLAALQALGYGLNQLSIAGFVLSLGLLVDDSIVVTENIARRLRGGEDRDTAAREGTREIFLAVAGCTACLMFAFFPLMTLPEGSGAFIRSLPVAVLVTISASFLVAVTIIPFVASRVLSPKENPEGNRLLQVVNRGIHSVYRPVLQRALDRPKTALAITLLLCATAVPLLAAIGTSLFPMAETPQFLIRIETPEGSAQRKTDEAVRFVEQRLAQEPGIAWYAANVGRGNPQLYYNQRQHDPNPTFGEVAVSLPEWHVGQSDKLVARLREEFSHYPGARISVILFAQGPSLEAPIEIRITGNDLTTLQHLSRTAETALSETPGVRDPNNPLRIDRVDLTLEIDEAKAAALGVPAGAARRAVRLALTGEETARFRDADGDDYPVRTRLPMDNRNEMAALEAIYAPGTDGAAVPLTAISSPELQPSLTRIDRFNRQRMVTLTSHVEPGYLTSDVTRRALANVSDVLTLPPGYSISLGGDAEEQSSGASGLISALGVAIGGILAVLVLEFGRFKLVAVVAGIVPLGIFGAVAGLWLGGYSLSFTATIGVIALIGIEIKNSILLVDFTEQLRETGLDMRTAIERAGEIRFLPVLLTSVTAIGGLTPLAMEGSGLYAPMAVAIIGGLVASTLLSRIATPVMYLLLAHDRKEQA</sequence>
<feature type="transmembrane region" description="Helical" evidence="1">
    <location>
        <begin position="855"/>
        <end position="873"/>
    </location>
</feature>
<dbReference type="SUPFAM" id="SSF82693">
    <property type="entry name" value="Multidrug efflux transporter AcrB pore domain, PN1, PN2, PC1 and PC2 subdomains"/>
    <property type="match status" value="3"/>
</dbReference>
<gene>
    <name evidence="2" type="ORF">ABDJ38_13640</name>
</gene>
<comment type="caution">
    <text evidence="2">The sequence shown here is derived from an EMBL/GenBank/DDBJ whole genome shotgun (WGS) entry which is preliminary data.</text>
</comment>
<dbReference type="Gene3D" id="1.20.1640.10">
    <property type="entry name" value="Multidrug efflux transporter AcrB transmembrane domain"/>
    <property type="match status" value="2"/>
</dbReference>
<dbReference type="Gene3D" id="3.30.2090.10">
    <property type="entry name" value="Multidrug efflux transporter AcrB TolC docking domain, DN and DC subdomains"/>
    <property type="match status" value="2"/>
</dbReference>